<keyword evidence="1" id="KW-1133">Transmembrane helix</keyword>
<name>A0A8J5JDB1_HOMAM</name>
<organism evidence="2 3">
    <name type="scientific">Homarus americanus</name>
    <name type="common">American lobster</name>
    <dbReference type="NCBI Taxonomy" id="6706"/>
    <lineage>
        <taxon>Eukaryota</taxon>
        <taxon>Metazoa</taxon>
        <taxon>Ecdysozoa</taxon>
        <taxon>Arthropoda</taxon>
        <taxon>Crustacea</taxon>
        <taxon>Multicrustacea</taxon>
        <taxon>Malacostraca</taxon>
        <taxon>Eumalacostraca</taxon>
        <taxon>Eucarida</taxon>
        <taxon>Decapoda</taxon>
        <taxon>Pleocyemata</taxon>
        <taxon>Astacidea</taxon>
        <taxon>Nephropoidea</taxon>
        <taxon>Nephropidae</taxon>
        <taxon>Homarus</taxon>
    </lineage>
</organism>
<feature type="transmembrane region" description="Helical" evidence="1">
    <location>
        <begin position="108"/>
        <end position="129"/>
    </location>
</feature>
<reference evidence="2" key="1">
    <citation type="journal article" date="2021" name="Sci. Adv.">
        <title>The American lobster genome reveals insights on longevity, neural, and immune adaptations.</title>
        <authorList>
            <person name="Polinski J.M."/>
            <person name="Zimin A.V."/>
            <person name="Clark K.F."/>
            <person name="Kohn A.B."/>
            <person name="Sadowski N."/>
            <person name="Timp W."/>
            <person name="Ptitsyn A."/>
            <person name="Khanna P."/>
            <person name="Romanova D.Y."/>
            <person name="Williams P."/>
            <person name="Greenwood S.J."/>
            <person name="Moroz L.L."/>
            <person name="Walt D.R."/>
            <person name="Bodnar A.G."/>
        </authorList>
    </citation>
    <scope>NUCLEOTIDE SEQUENCE</scope>
    <source>
        <strain evidence="2">GMGI-L3</strain>
    </source>
</reference>
<proteinExistence type="predicted"/>
<keyword evidence="1" id="KW-0472">Membrane</keyword>
<evidence type="ECO:0000313" key="2">
    <source>
        <dbReference type="EMBL" id="KAG7156297.1"/>
    </source>
</evidence>
<feature type="non-terminal residue" evidence="2">
    <location>
        <position position="184"/>
    </location>
</feature>
<dbReference type="Proteomes" id="UP000747542">
    <property type="component" value="Unassembled WGS sequence"/>
</dbReference>
<keyword evidence="3" id="KW-1185">Reference proteome</keyword>
<sequence>RNPRQADWLFKSTLVFIEKEISSNNFTELRSSVCPLINTVHMIILDSAAKMKSFVVFAVLCLAAFASAETSNLIDEQEGLEEGTPRFGFLSFDNSGATLTFNSTSLQYAVVIGIFVVFAALIIIPLLGFNLASLFSSRDSYGYDNTHYYDPNTAYSTYSDYAKRSLDLLSPVMTALSEAYKKYE</sequence>
<gene>
    <name evidence="2" type="ORF">Hamer_G006020</name>
</gene>
<evidence type="ECO:0000313" key="3">
    <source>
        <dbReference type="Proteomes" id="UP000747542"/>
    </source>
</evidence>
<evidence type="ECO:0000256" key="1">
    <source>
        <dbReference type="SAM" id="Phobius"/>
    </source>
</evidence>
<feature type="transmembrane region" description="Helical" evidence="1">
    <location>
        <begin position="51"/>
        <end position="68"/>
    </location>
</feature>
<dbReference type="AlphaFoldDB" id="A0A8J5JDB1"/>
<comment type="caution">
    <text evidence="2">The sequence shown here is derived from an EMBL/GenBank/DDBJ whole genome shotgun (WGS) entry which is preliminary data.</text>
</comment>
<accession>A0A8J5JDB1</accession>
<protein>
    <submittedName>
        <fullName evidence="2">Uncharacterized protein</fullName>
    </submittedName>
</protein>
<dbReference type="EMBL" id="JAHLQT010039184">
    <property type="protein sequence ID" value="KAG7156297.1"/>
    <property type="molecule type" value="Genomic_DNA"/>
</dbReference>
<keyword evidence="1" id="KW-0812">Transmembrane</keyword>